<name>A0A8H3HK65_9AGAM</name>
<dbReference type="GO" id="GO:0005737">
    <property type="term" value="C:cytoplasm"/>
    <property type="evidence" value="ECO:0007669"/>
    <property type="project" value="TreeGrafter"/>
</dbReference>
<organism evidence="6 7">
    <name type="scientific">Rhizoctonia solani</name>
    <dbReference type="NCBI Taxonomy" id="456999"/>
    <lineage>
        <taxon>Eukaryota</taxon>
        <taxon>Fungi</taxon>
        <taxon>Dikarya</taxon>
        <taxon>Basidiomycota</taxon>
        <taxon>Agaricomycotina</taxon>
        <taxon>Agaricomycetes</taxon>
        <taxon>Cantharellales</taxon>
        <taxon>Ceratobasidiaceae</taxon>
        <taxon>Rhizoctonia</taxon>
    </lineage>
</organism>
<dbReference type="Proteomes" id="UP000663843">
    <property type="component" value="Unassembled WGS sequence"/>
</dbReference>
<evidence type="ECO:0000256" key="1">
    <source>
        <dbReference type="ARBA" id="ARBA00012452"/>
    </source>
</evidence>
<dbReference type="SFLD" id="SFLDG00358">
    <property type="entry name" value="Main_(cytGST)"/>
    <property type="match status" value="1"/>
</dbReference>
<keyword evidence="2" id="KW-0808">Transferase</keyword>
<dbReference type="InterPro" id="IPR036249">
    <property type="entry name" value="Thioredoxin-like_sf"/>
</dbReference>
<dbReference type="SUPFAM" id="SSF47616">
    <property type="entry name" value="GST C-terminal domain-like"/>
    <property type="match status" value="1"/>
</dbReference>
<evidence type="ECO:0000256" key="3">
    <source>
        <dbReference type="ARBA" id="ARBA00047960"/>
    </source>
</evidence>
<dbReference type="GO" id="GO:0004364">
    <property type="term" value="F:glutathione transferase activity"/>
    <property type="evidence" value="ECO:0007669"/>
    <property type="project" value="UniProtKB-EC"/>
</dbReference>
<dbReference type="Gene3D" id="1.20.1050.10">
    <property type="match status" value="1"/>
</dbReference>
<dbReference type="SFLD" id="SFLDS00019">
    <property type="entry name" value="Glutathione_Transferase_(cytos"/>
    <property type="match status" value="1"/>
</dbReference>
<evidence type="ECO:0000259" key="5">
    <source>
        <dbReference type="PROSITE" id="PS50405"/>
    </source>
</evidence>
<proteinExistence type="predicted"/>
<dbReference type="PROSITE" id="PS50405">
    <property type="entry name" value="GST_CTER"/>
    <property type="match status" value="1"/>
</dbReference>
<sequence length="230" mass="26057">MVTVKLYGMAFSTCTKRVWITAHEIGINVEIIPVPLIKRAQKEPAYIENYHPFGVIPVLEDEDGTKVYESRAIARYLIAKYAPGSPLLPNPSDVKAYGMFEQAASIQHSIFDPLAHGLAHERVFAPMKKLPSTEELAQKYIDMLMARMDGYERILSKQNYSCCDVQDLTLADLFHLPYGQIMDDLEPTVFSSRPHVKAWWDNISSRECWRAAMRLHPGFTRGRVLAPASS</sequence>
<reference evidence="6" key="1">
    <citation type="submission" date="2021-01" db="EMBL/GenBank/DDBJ databases">
        <authorList>
            <person name="Kaushik A."/>
        </authorList>
    </citation>
    <scope>NUCLEOTIDE SEQUENCE</scope>
    <source>
        <strain evidence="6">AG2-2IIIB</strain>
    </source>
</reference>
<dbReference type="PROSITE" id="PS50404">
    <property type="entry name" value="GST_NTER"/>
    <property type="match status" value="1"/>
</dbReference>
<dbReference type="AlphaFoldDB" id="A0A8H3HK65"/>
<dbReference type="PANTHER" id="PTHR43900">
    <property type="entry name" value="GLUTATHIONE S-TRANSFERASE RHO"/>
    <property type="match status" value="1"/>
</dbReference>
<evidence type="ECO:0000259" key="4">
    <source>
        <dbReference type="PROSITE" id="PS50404"/>
    </source>
</evidence>
<dbReference type="InterPro" id="IPR004045">
    <property type="entry name" value="Glutathione_S-Trfase_N"/>
</dbReference>
<comment type="caution">
    <text evidence="6">The sequence shown here is derived from an EMBL/GenBank/DDBJ whole genome shotgun (WGS) entry which is preliminary data.</text>
</comment>
<dbReference type="PANTHER" id="PTHR43900:SF3">
    <property type="entry name" value="GLUTATHIONE S-TRANSFERASE RHO"/>
    <property type="match status" value="1"/>
</dbReference>
<feature type="domain" description="GST N-terminal" evidence="4">
    <location>
        <begin position="2"/>
        <end position="85"/>
    </location>
</feature>
<dbReference type="GO" id="GO:0043295">
    <property type="term" value="F:glutathione binding"/>
    <property type="evidence" value="ECO:0007669"/>
    <property type="project" value="TreeGrafter"/>
</dbReference>
<dbReference type="EC" id="2.5.1.18" evidence="1"/>
<dbReference type="InterPro" id="IPR004046">
    <property type="entry name" value="GST_C"/>
</dbReference>
<dbReference type="Gene3D" id="3.40.30.10">
    <property type="entry name" value="Glutaredoxin"/>
    <property type="match status" value="1"/>
</dbReference>
<dbReference type="Pfam" id="PF00043">
    <property type="entry name" value="GST_C"/>
    <property type="match status" value="1"/>
</dbReference>
<dbReference type="InterPro" id="IPR040079">
    <property type="entry name" value="Glutathione_S-Trfase"/>
</dbReference>
<evidence type="ECO:0000313" key="7">
    <source>
        <dbReference type="Proteomes" id="UP000663843"/>
    </source>
</evidence>
<dbReference type="EMBL" id="CAJMWT010007205">
    <property type="protein sequence ID" value="CAE6523599.1"/>
    <property type="molecule type" value="Genomic_DNA"/>
</dbReference>
<dbReference type="InterPro" id="IPR036282">
    <property type="entry name" value="Glutathione-S-Trfase_C_sf"/>
</dbReference>
<evidence type="ECO:0000313" key="6">
    <source>
        <dbReference type="EMBL" id="CAE6523599.1"/>
    </source>
</evidence>
<gene>
    <name evidence="6" type="ORF">RDB_LOCUS168805</name>
</gene>
<accession>A0A8H3HK65</accession>
<comment type="catalytic activity">
    <reaction evidence="3">
        <text>RX + glutathione = an S-substituted glutathione + a halide anion + H(+)</text>
        <dbReference type="Rhea" id="RHEA:16437"/>
        <dbReference type="ChEBI" id="CHEBI:15378"/>
        <dbReference type="ChEBI" id="CHEBI:16042"/>
        <dbReference type="ChEBI" id="CHEBI:17792"/>
        <dbReference type="ChEBI" id="CHEBI:57925"/>
        <dbReference type="ChEBI" id="CHEBI:90779"/>
        <dbReference type="EC" id="2.5.1.18"/>
    </reaction>
</comment>
<dbReference type="Pfam" id="PF13409">
    <property type="entry name" value="GST_N_2"/>
    <property type="match status" value="1"/>
</dbReference>
<dbReference type="SUPFAM" id="SSF52833">
    <property type="entry name" value="Thioredoxin-like"/>
    <property type="match status" value="1"/>
</dbReference>
<dbReference type="InterPro" id="IPR010987">
    <property type="entry name" value="Glutathione-S-Trfase_C-like"/>
</dbReference>
<dbReference type="GO" id="GO:0006749">
    <property type="term" value="P:glutathione metabolic process"/>
    <property type="evidence" value="ECO:0007669"/>
    <property type="project" value="TreeGrafter"/>
</dbReference>
<evidence type="ECO:0000256" key="2">
    <source>
        <dbReference type="ARBA" id="ARBA00022679"/>
    </source>
</evidence>
<feature type="domain" description="GST C-terminal" evidence="5">
    <location>
        <begin position="93"/>
        <end position="228"/>
    </location>
</feature>
<protein>
    <recommendedName>
        <fullName evidence="1">glutathione transferase</fullName>
        <ecNumber evidence="1">2.5.1.18</ecNumber>
    </recommendedName>
</protein>